<protein>
    <submittedName>
        <fullName evidence="7">FAD-dependent oxidoreductase</fullName>
    </submittedName>
</protein>
<organism evidence="7 8">
    <name type="scientific">Paraburkholderia fungorum</name>
    <dbReference type="NCBI Taxonomy" id="134537"/>
    <lineage>
        <taxon>Bacteria</taxon>
        <taxon>Pseudomonadati</taxon>
        <taxon>Pseudomonadota</taxon>
        <taxon>Betaproteobacteria</taxon>
        <taxon>Burkholderiales</taxon>
        <taxon>Burkholderiaceae</taxon>
        <taxon>Paraburkholderia</taxon>
    </lineage>
</organism>
<comment type="caution">
    <text evidence="7">The sequence shown here is derived from an EMBL/GenBank/DDBJ whole genome shotgun (WGS) entry which is preliminary data.</text>
</comment>
<sequence>MRDGTVVVVGAGQAGAWAARTLRSEGFRGRIMLVGDEASPPYERPPLSKEQLERIPPPPQYLISLEEFSTLNIELRRSSFCDLIDRGGSRVRLAEGDWIEYDKLILCTGGRSRLPTIPGIDAPCVHTLRTIEDSANLREAIHRGGRVLIVGGGWIGLEVAAAACAAGCHVTLVEATRRLCSRTGSAQLSEFLARLHRANGVDVRLGTGVTALEDGTQDGCRAVFSDGTVMEADVVVVGVGLVPNDRLARDAGLACDGGILVDQQCRTSDALIFAAGDVAAIRRPEQAPLRLESWQNAQDQAIAAARAALGQEINYRPLPYFWSQQYGSLVHIAGITRSDTEAVVRVVDDSRFVAVEIRADGQIESAVSVNLPREFRQLRKLVAEGTRVDVGRLRDANVPLVKAVA</sequence>
<dbReference type="AlphaFoldDB" id="A0AAP5V175"/>
<dbReference type="InterPro" id="IPR036188">
    <property type="entry name" value="FAD/NAD-bd_sf"/>
</dbReference>
<evidence type="ECO:0000256" key="3">
    <source>
        <dbReference type="ARBA" id="ARBA00022827"/>
    </source>
</evidence>
<dbReference type="GO" id="GO:0005737">
    <property type="term" value="C:cytoplasm"/>
    <property type="evidence" value="ECO:0007669"/>
    <property type="project" value="TreeGrafter"/>
</dbReference>
<evidence type="ECO:0000313" key="8">
    <source>
        <dbReference type="Proteomes" id="UP001246473"/>
    </source>
</evidence>
<accession>A0AAP5V175</accession>
<gene>
    <name evidence="7" type="ORF">ParKJ_40275</name>
</gene>
<dbReference type="Gene3D" id="3.30.390.30">
    <property type="match status" value="1"/>
</dbReference>
<proteinExistence type="predicted"/>
<reference evidence="7" key="1">
    <citation type="submission" date="2022-08" db="EMBL/GenBank/DDBJ databases">
        <authorList>
            <person name="Kim S.-J."/>
        </authorList>
    </citation>
    <scope>NUCLEOTIDE SEQUENCE</scope>
    <source>
        <strain evidence="7">KJ</strain>
    </source>
</reference>
<evidence type="ECO:0000313" key="7">
    <source>
        <dbReference type="EMBL" id="MDT8843642.1"/>
    </source>
</evidence>
<dbReference type="Pfam" id="PF07992">
    <property type="entry name" value="Pyr_redox_2"/>
    <property type="match status" value="1"/>
</dbReference>
<evidence type="ECO:0000256" key="2">
    <source>
        <dbReference type="ARBA" id="ARBA00022630"/>
    </source>
</evidence>
<dbReference type="InterPro" id="IPR050446">
    <property type="entry name" value="FAD-oxidoreductase/Apoptosis"/>
</dbReference>
<dbReference type="PRINTS" id="PR00368">
    <property type="entry name" value="FADPNR"/>
</dbReference>
<dbReference type="Gene3D" id="3.50.50.60">
    <property type="entry name" value="FAD/NAD(P)-binding domain"/>
    <property type="match status" value="2"/>
</dbReference>
<keyword evidence="2" id="KW-0285">Flavoprotein</keyword>
<dbReference type="PANTHER" id="PTHR43557">
    <property type="entry name" value="APOPTOSIS-INDUCING FACTOR 1"/>
    <property type="match status" value="1"/>
</dbReference>
<name>A0AAP5V175_9BURK</name>
<keyword evidence="4" id="KW-0560">Oxidoreductase</keyword>
<evidence type="ECO:0000259" key="6">
    <source>
        <dbReference type="Pfam" id="PF14759"/>
    </source>
</evidence>
<dbReference type="SUPFAM" id="SSF55424">
    <property type="entry name" value="FAD/NAD-linked reductases, dimerisation (C-terminal) domain"/>
    <property type="match status" value="1"/>
</dbReference>
<feature type="domain" description="Reductase C-terminal" evidence="6">
    <location>
        <begin position="320"/>
        <end position="402"/>
    </location>
</feature>
<evidence type="ECO:0000256" key="4">
    <source>
        <dbReference type="ARBA" id="ARBA00023002"/>
    </source>
</evidence>
<dbReference type="RefSeq" id="WP_315697657.1">
    <property type="nucleotide sequence ID" value="NZ_JANSLM010000027.1"/>
</dbReference>
<evidence type="ECO:0000259" key="5">
    <source>
        <dbReference type="Pfam" id="PF07992"/>
    </source>
</evidence>
<comment type="cofactor">
    <cofactor evidence="1">
        <name>FAD</name>
        <dbReference type="ChEBI" id="CHEBI:57692"/>
    </cofactor>
</comment>
<dbReference type="Pfam" id="PF14759">
    <property type="entry name" value="Reductase_C"/>
    <property type="match status" value="1"/>
</dbReference>
<dbReference type="InterPro" id="IPR023753">
    <property type="entry name" value="FAD/NAD-binding_dom"/>
</dbReference>
<dbReference type="EMBL" id="JANSLM010000027">
    <property type="protein sequence ID" value="MDT8843642.1"/>
    <property type="molecule type" value="Genomic_DNA"/>
</dbReference>
<evidence type="ECO:0000256" key="1">
    <source>
        <dbReference type="ARBA" id="ARBA00001974"/>
    </source>
</evidence>
<dbReference type="SUPFAM" id="SSF51905">
    <property type="entry name" value="FAD/NAD(P)-binding domain"/>
    <property type="match status" value="1"/>
</dbReference>
<feature type="domain" description="FAD/NAD(P)-binding" evidence="5">
    <location>
        <begin position="5"/>
        <end position="301"/>
    </location>
</feature>
<dbReference type="InterPro" id="IPR028202">
    <property type="entry name" value="Reductase_C"/>
</dbReference>
<dbReference type="InterPro" id="IPR016156">
    <property type="entry name" value="FAD/NAD-linked_Rdtase_dimer_sf"/>
</dbReference>
<dbReference type="GO" id="GO:0016651">
    <property type="term" value="F:oxidoreductase activity, acting on NAD(P)H"/>
    <property type="evidence" value="ECO:0007669"/>
    <property type="project" value="TreeGrafter"/>
</dbReference>
<dbReference type="PANTHER" id="PTHR43557:SF2">
    <property type="entry name" value="RIESKE DOMAIN-CONTAINING PROTEIN-RELATED"/>
    <property type="match status" value="1"/>
</dbReference>
<dbReference type="PRINTS" id="PR00411">
    <property type="entry name" value="PNDRDTASEI"/>
</dbReference>
<dbReference type="Proteomes" id="UP001246473">
    <property type="component" value="Unassembled WGS sequence"/>
</dbReference>
<keyword evidence="3" id="KW-0274">FAD</keyword>